<dbReference type="SUPFAM" id="SSF56436">
    <property type="entry name" value="C-type lectin-like"/>
    <property type="match status" value="2"/>
</dbReference>
<name>A9UXE4_MONBE</name>
<evidence type="ECO:0000313" key="6">
    <source>
        <dbReference type="EMBL" id="EDQ90377.1"/>
    </source>
</evidence>
<keyword evidence="4" id="KW-0732">Signal</keyword>
<comment type="subcellular location">
    <subcellularLocation>
        <location evidence="1">Secreted</location>
        <location evidence="1">Cell wall</location>
    </subcellularLocation>
</comment>
<dbReference type="InterPro" id="IPR036941">
    <property type="entry name" value="Rcpt_L-dom_sf"/>
</dbReference>
<dbReference type="EMBL" id="CH991548">
    <property type="protein sequence ID" value="EDQ90377.1"/>
    <property type="molecule type" value="Genomic_DNA"/>
</dbReference>
<evidence type="ECO:0000313" key="7">
    <source>
        <dbReference type="Proteomes" id="UP000001357"/>
    </source>
</evidence>
<dbReference type="Proteomes" id="UP000001357">
    <property type="component" value="Unassembled WGS sequence"/>
</dbReference>
<proteinExistence type="predicted"/>
<reference evidence="6 7" key="1">
    <citation type="journal article" date="2008" name="Nature">
        <title>The genome of the choanoflagellate Monosiga brevicollis and the origin of metazoans.</title>
        <authorList>
            <consortium name="JGI Sequencing"/>
            <person name="King N."/>
            <person name="Westbrook M.J."/>
            <person name="Young S.L."/>
            <person name="Kuo A."/>
            <person name="Abedin M."/>
            <person name="Chapman J."/>
            <person name="Fairclough S."/>
            <person name="Hellsten U."/>
            <person name="Isogai Y."/>
            <person name="Letunic I."/>
            <person name="Marr M."/>
            <person name="Pincus D."/>
            <person name="Putnam N."/>
            <person name="Rokas A."/>
            <person name="Wright K.J."/>
            <person name="Zuzow R."/>
            <person name="Dirks W."/>
            <person name="Good M."/>
            <person name="Goodstein D."/>
            <person name="Lemons D."/>
            <person name="Li W."/>
            <person name="Lyons J.B."/>
            <person name="Morris A."/>
            <person name="Nichols S."/>
            <person name="Richter D.J."/>
            <person name="Salamov A."/>
            <person name="Bork P."/>
            <person name="Lim W.A."/>
            <person name="Manning G."/>
            <person name="Miller W.T."/>
            <person name="McGinnis W."/>
            <person name="Shapiro H."/>
            <person name="Tjian R."/>
            <person name="Grigoriev I.V."/>
            <person name="Rokhsar D."/>
        </authorList>
    </citation>
    <scope>NUCLEOTIDE SEQUENCE [LARGE SCALE GENOMIC DNA]</scope>
    <source>
        <strain evidence="7">MX1 / ATCC 50154</strain>
    </source>
</reference>
<evidence type="ECO:0000256" key="2">
    <source>
        <dbReference type="ARBA" id="ARBA00022512"/>
    </source>
</evidence>
<evidence type="ECO:0000256" key="4">
    <source>
        <dbReference type="ARBA" id="ARBA00022729"/>
    </source>
</evidence>
<protein>
    <recommendedName>
        <fullName evidence="8">C-type lectin domain-containing protein</fullName>
    </recommendedName>
</protein>
<sequence>MDLSTLAAILDARQEQSFWLGGIITADHPTEVEFATGLVSPSAVSQQGTIDANQCVQYNSFAGALQTKACHKPRFFVCERPAPSQYCPSVSTSGPPAYFYMMPPGRYSHDEATTACRDLSHELAAPPRDQAELDSLVDNLVRDGVRPFADLWVGMQVEGNDQLVYADGAPVNVESFVNADVQLRYRSCGVARVEPAYSDFDAPIAQLRTDRCNRSATCLVLATTTTSTTTTSTTSTTTTSTTSTTTTTTEPITYVGTISCDLSVVPDGVQVVQGSIIMHNCGSLAPATLQKMNALMHVTENIRLTSLTLTNVDFLGSLESVLGYVRFQDHPKLTDLDGLSSLTSVGGYFYLHASPSLTNMDGLGNLATIGNYVYMNMNNMLTNVDGFNSLTSIGGNVFFATNPKITNLDGLGSLTSIRDYLSVSYNPSLPNVDGLSSLTFVGANVTITSNYALTNIDGFGGLTSIDQHLYINARALRVGNTALADVDGFGGLTSIGKSIRFCYNLASNLQEVQAVLQPLGTCHVFSLTNSCPTC</sequence>
<evidence type="ECO:0000256" key="3">
    <source>
        <dbReference type="ARBA" id="ARBA00022525"/>
    </source>
</evidence>
<organism evidence="6 7">
    <name type="scientific">Monosiga brevicollis</name>
    <name type="common">Choanoflagellate</name>
    <dbReference type="NCBI Taxonomy" id="81824"/>
    <lineage>
        <taxon>Eukaryota</taxon>
        <taxon>Choanoflagellata</taxon>
        <taxon>Craspedida</taxon>
        <taxon>Salpingoecidae</taxon>
        <taxon>Monosiga</taxon>
    </lineage>
</organism>
<keyword evidence="2" id="KW-0134">Cell wall</keyword>
<evidence type="ECO:0000256" key="1">
    <source>
        <dbReference type="ARBA" id="ARBA00004191"/>
    </source>
</evidence>
<keyword evidence="5" id="KW-0325">Glycoprotein</keyword>
<dbReference type="InterPro" id="IPR016187">
    <property type="entry name" value="CTDL_fold"/>
</dbReference>
<dbReference type="InParanoid" id="A9UXE4"/>
<dbReference type="InterPro" id="IPR051648">
    <property type="entry name" value="CWI-Assembly_Regulator"/>
</dbReference>
<gene>
    <name evidence="6" type="ORF">MONBRDRAFT_24761</name>
</gene>
<keyword evidence="7" id="KW-1185">Reference proteome</keyword>
<dbReference type="PANTHER" id="PTHR31018">
    <property type="entry name" value="SPORULATION-SPECIFIC PROTEIN-RELATED"/>
    <property type="match status" value="1"/>
</dbReference>
<dbReference type="AlphaFoldDB" id="A9UXE4"/>
<dbReference type="Pfam" id="PF13306">
    <property type="entry name" value="LRR_5"/>
    <property type="match status" value="1"/>
</dbReference>
<dbReference type="KEGG" id="mbr:MONBRDRAFT_24761"/>
<dbReference type="InterPro" id="IPR026906">
    <property type="entry name" value="LRR_5"/>
</dbReference>
<dbReference type="GeneID" id="5890240"/>
<keyword evidence="3" id="KW-0964">Secreted</keyword>
<evidence type="ECO:0008006" key="8">
    <source>
        <dbReference type="Google" id="ProtNLM"/>
    </source>
</evidence>
<accession>A9UXE4</accession>
<evidence type="ECO:0000256" key="5">
    <source>
        <dbReference type="ARBA" id="ARBA00023180"/>
    </source>
</evidence>
<dbReference type="SUPFAM" id="SSF52058">
    <property type="entry name" value="L domain-like"/>
    <property type="match status" value="2"/>
</dbReference>
<dbReference type="RefSeq" id="XP_001745144.1">
    <property type="nucleotide sequence ID" value="XM_001745092.1"/>
</dbReference>
<dbReference type="Gene3D" id="3.80.20.20">
    <property type="entry name" value="Receptor L-domain"/>
    <property type="match status" value="2"/>
</dbReference>
<dbReference type="eggNOG" id="ENOG502SD4U">
    <property type="taxonomic scope" value="Eukaryota"/>
</dbReference>
<dbReference type="PANTHER" id="PTHR31018:SF3">
    <property type="entry name" value="RECEPTOR PROTEIN-TYROSINE KINASE"/>
    <property type="match status" value="1"/>
</dbReference>